<keyword evidence="8" id="KW-1185">Reference proteome</keyword>
<dbReference type="OrthoDB" id="9809061at2"/>
<dbReference type="GO" id="GO:0045947">
    <property type="term" value="P:negative regulation of translational initiation"/>
    <property type="evidence" value="ECO:0007669"/>
    <property type="project" value="UniProtKB-UniRule"/>
</dbReference>
<keyword evidence="2 6" id="KW-0678">Repressor</keyword>
<dbReference type="InterPro" id="IPR036107">
    <property type="entry name" value="CsrA_sf"/>
</dbReference>
<dbReference type="FunFam" id="2.60.40.4380:FF:000002">
    <property type="entry name" value="Translational regulator CsrA"/>
    <property type="match status" value="1"/>
</dbReference>
<dbReference type="NCBIfam" id="NF002469">
    <property type="entry name" value="PRK01712.1"/>
    <property type="match status" value="1"/>
</dbReference>
<proteinExistence type="inferred from homology"/>
<dbReference type="KEGG" id="cmah:C1I91_08290"/>
<evidence type="ECO:0000313" key="8">
    <source>
        <dbReference type="Proteomes" id="UP000286268"/>
    </source>
</evidence>
<keyword evidence="3 6" id="KW-1005">Bacterial flagellum biogenesis</keyword>
<dbReference type="GO" id="GO:0048027">
    <property type="term" value="F:mRNA 5'-UTR binding"/>
    <property type="evidence" value="ECO:0007669"/>
    <property type="project" value="UniProtKB-UniRule"/>
</dbReference>
<evidence type="ECO:0000256" key="6">
    <source>
        <dbReference type="HAMAP-Rule" id="MF_00167"/>
    </source>
</evidence>
<dbReference type="NCBIfam" id="TIGR00202">
    <property type="entry name" value="csrA"/>
    <property type="match status" value="1"/>
</dbReference>
<dbReference type="AlphaFoldDB" id="A0A3R5X110"/>
<dbReference type="GO" id="GO:0005829">
    <property type="term" value="C:cytosol"/>
    <property type="evidence" value="ECO:0007669"/>
    <property type="project" value="TreeGrafter"/>
</dbReference>
<sequence>MLVLTRKKGQSLLIGDDIEISVIKLDDGSVKLAIKAPRELSILRKELVQEVEDENKNATLINIDVLKNLNK</sequence>
<evidence type="ECO:0000256" key="1">
    <source>
        <dbReference type="ARBA" id="ARBA00022490"/>
    </source>
</evidence>
<evidence type="ECO:0000313" key="7">
    <source>
        <dbReference type="EMBL" id="QAA31643.1"/>
    </source>
</evidence>
<dbReference type="Proteomes" id="UP000286268">
    <property type="component" value="Chromosome"/>
</dbReference>
<dbReference type="PANTHER" id="PTHR34984:SF1">
    <property type="entry name" value="CARBON STORAGE REGULATOR"/>
    <property type="match status" value="1"/>
</dbReference>
<comment type="subcellular location">
    <subcellularLocation>
        <location evidence="6">Cytoplasm</location>
    </subcellularLocation>
</comment>
<dbReference type="RefSeq" id="WP_128212454.1">
    <property type="nucleotide sequence ID" value="NZ_CP025746.1"/>
</dbReference>
<dbReference type="GO" id="GO:0006109">
    <property type="term" value="P:regulation of carbohydrate metabolic process"/>
    <property type="evidence" value="ECO:0007669"/>
    <property type="project" value="InterPro"/>
</dbReference>
<accession>A0A3R5X110</accession>
<keyword evidence="5 6" id="KW-0694">RNA-binding</keyword>
<dbReference type="GO" id="GO:1902208">
    <property type="term" value="P:regulation of bacterial-type flagellum assembly"/>
    <property type="evidence" value="ECO:0007669"/>
    <property type="project" value="UniProtKB-UniRule"/>
</dbReference>
<dbReference type="Gene3D" id="2.60.40.4380">
    <property type="entry name" value="Translational regulator CsrA"/>
    <property type="match status" value="1"/>
</dbReference>
<reference evidence="7 8" key="1">
    <citation type="submission" date="2018-01" db="EMBL/GenBank/DDBJ databases">
        <title>Genome Sequencing and Assembly of Anaerobacter polyendosporus strain CT4.</title>
        <authorList>
            <person name="Tachaapaikoon C."/>
            <person name="Sutheeworapong S."/>
            <person name="Jenjaroenpun P."/>
            <person name="Wongsurawat T."/>
            <person name="Nookeaw I."/>
            <person name="Cheawchanlertfa P."/>
            <person name="Kosugi A."/>
            <person name="Cheevadhanarak S."/>
            <person name="Ratanakhanokchai K."/>
        </authorList>
    </citation>
    <scope>NUCLEOTIDE SEQUENCE [LARGE SCALE GENOMIC DNA]</scope>
    <source>
        <strain evidence="7 8">CT4</strain>
    </source>
</reference>
<dbReference type="PANTHER" id="PTHR34984">
    <property type="entry name" value="CARBON STORAGE REGULATOR"/>
    <property type="match status" value="1"/>
</dbReference>
<evidence type="ECO:0000256" key="4">
    <source>
        <dbReference type="ARBA" id="ARBA00022845"/>
    </source>
</evidence>
<comment type="subunit">
    <text evidence="6">Homodimer; the beta-strands of each monomer intercalate to form a hydrophobic core, while the alpha-helices form wings that extend away from the core.</text>
</comment>
<dbReference type="HAMAP" id="MF_00167">
    <property type="entry name" value="CsrA"/>
    <property type="match status" value="1"/>
</dbReference>
<organism evidence="7 8">
    <name type="scientific">Clostridium manihotivorum</name>
    <dbReference type="NCBI Taxonomy" id="2320868"/>
    <lineage>
        <taxon>Bacteria</taxon>
        <taxon>Bacillati</taxon>
        <taxon>Bacillota</taxon>
        <taxon>Clostridia</taxon>
        <taxon>Eubacteriales</taxon>
        <taxon>Clostridiaceae</taxon>
        <taxon>Clostridium</taxon>
    </lineage>
</organism>
<dbReference type="EMBL" id="CP025746">
    <property type="protein sequence ID" value="QAA31643.1"/>
    <property type="molecule type" value="Genomic_DNA"/>
</dbReference>
<dbReference type="SUPFAM" id="SSF117130">
    <property type="entry name" value="CsrA-like"/>
    <property type="match status" value="1"/>
</dbReference>
<evidence type="ECO:0000256" key="3">
    <source>
        <dbReference type="ARBA" id="ARBA00022795"/>
    </source>
</evidence>
<keyword evidence="1 6" id="KW-0963">Cytoplasm</keyword>
<comment type="similarity">
    <text evidence="6">Belongs to the CsrA/RsmA family.</text>
</comment>
<gene>
    <name evidence="6 7" type="primary">csrA</name>
    <name evidence="7" type="ORF">C1I91_08290</name>
</gene>
<comment type="function">
    <text evidence="6">A translational regulator that binds mRNA to regulate translation initiation and/or mRNA stability. Usually binds in the 5'-UTR at or near the Shine-Dalgarno sequence preventing ribosome-binding, thus repressing translation. Its main target seems to be the major flagellin gene, while its function is anatagonized by FliW.</text>
</comment>
<evidence type="ECO:0000256" key="5">
    <source>
        <dbReference type="ARBA" id="ARBA00022884"/>
    </source>
</evidence>
<dbReference type="InterPro" id="IPR003751">
    <property type="entry name" value="CsrA"/>
</dbReference>
<dbReference type="GO" id="GO:0006402">
    <property type="term" value="P:mRNA catabolic process"/>
    <property type="evidence" value="ECO:0007669"/>
    <property type="project" value="InterPro"/>
</dbReference>
<keyword evidence="4 6" id="KW-0810">Translation regulation</keyword>
<dbReference type="Pfam" id="PF02599">
    <property type="entry name" value="CsrA"/>
    <property type="match status" value="1"/>
</dbReference>
<evidence type="ECO:0000256" key="2">
    <source>
        <dbReference type="ARBA" id="ARBA00022491"/>
    </source>
</evidence>
<dbReference type="GO" id="GO:0044781">
    <property type="term" value="P:bacterial-type flagellum organization"/>
    <property type="evidence" value="ECO:0007669"/>
    <property type="project" value="UniProtKB-KW"/>
</dbReference>
<protein>
    <recommendedName>
        <fullName evidence="6">Translational regulator CsrA</fullName>
    </recommendedName>
</protein>
<name>A0A3R5X110_9CLOT</name>